<dbReference type="EMBL" id="JACGCM010000441">
    <property type="protein sequence ID" value="KAF6172151.1"/>
    <property type="molecule type" value="Genomic_DNA"/>
</dbReference>
<proteinExistence type="predicted"/>
<accession>A0A7J7NY62</accession>
<evidence type="ECO:0000313" key="1">
    <source>
        <dbReference type="EMBL" id="KAF6172151.1"/>
    </source>
</evidence>
<dbReference type="OrthoDB" id="443318at2759"/>
<sequence length="86" mass="9541">MLCCSSKCGRDETGRCAQAFHDSTKRAGIFYVSLVEDVEILEEAKVLSQEGLKEKDLIDRLSGQPYVSITQYGGYVTINDKASRAF</sequence>
<protein>
    <submittedName>
        <fullName evidence="1">Uncharacterized protein</fullName>
    </submittedName>
</protein>
<dbReference type="AlphaFoldDB" id="A0A7J7NY62"/>
<evidence type="ECO:0000313" key="2">
    <source>
        <dbReference type="Proteomes" id="UP000541444"/>
    </source>
</evidence>
<gene>
    <name evidence="1" type="ORF">GIB67_003843</name>
</gene>
<keyword evidence="2" id="KW-1185">Reference proteome</keyword>
<organism evidence="1 2">
    <name type="scientific">Kingdonia uniflora</name>
    <dbReference type="NCBI Taxonomy" id="39325"/>
    <lineage>
        <taxon>Eukaryota</taxon>
        <taxon>Viridiplantae</taxon>
        <taxon>Streptophyta</taxon>
        <taxon>Embryophyta</taxon>
        <taxon>Tracheophyta</taxon>
        <taxon>Spermatophyta</taxon>
        <taxon>Magnoliopsida</taxon>
        <taxon>Ranunculales</taxon>
        <taxon>Circaeasteraceae</taxon>
        <taxon>Kingdonia</taxon>
    </lineage>
</organism>
<dbReference type="Proteomes" id="UP000541444">
    <property type="component" value="Unassembled WGS sequence"/>
</dbReference>
<name>A0A7J7NY62_9MAGN</name>
<comment type="caution">
    <text evidence="1">The sequence shown here is derived from an EMBL/GenBank/DDBJ whole genome shotgun (WGS) entry which is preliminary data.</text>
</comment>
<reference evidence="1 2" key="1">
    <citation type="journal article" date="2020" name="IScience">
        <title>Genome Sequencing of the Endangered Kingdonia uniflora (Circaeasteraceae, Ranunculales) Reveals Potential Mechanisms of Evolutionary Specialization.</title>
        <authorList>
            <person name="Sun Y."/>
            <person name="Deng T."/>
            <person name="Zhang A."/>
            <person name="Moore M.J."/>
            <person name="Landis J.B."/>
            <person name="Lin N."/>
            <person name="Zhang H."/>
            <person name="Zhang X."/>
            <person name="Huang J."/>
            <person name="Zhang X."/>
            <person name="Sun H."/>
            <person name="Wang H."/>
        </authorList>
    </citation>
    <scope>NUCLEOTIDE SEQUENCE [LARGE SCALE GENOMIC DNA]</scope>
    <source>
        <strain evidence="1">TB1705</strain>
        <tissue evidence="1">Leaf</tissue>
    </source>
</reference>